<dbReference type="AlphaFoldDB" id="F0SAE7"/>
<evidence type="ECO:0000313" key="3">
    <source>
        <dbReference type="Proteomes" id="UP000000310"/>
    </source>
</evidence>
<accession>F0SAE7</accession>
<reference evidence="2 3" key="1">
    <citation type="journal article" date="2011" name="Stand. Genomic Sci.">
        <title>Complete genome sequence of the gliding, heparinolytic Pedobacter saltans type strain (113).</title>
        <authorList>
            <person name="Liolios K."/>
            <person name="Sikorski J."/>
            <person name="Lu M."/>
            <person name="Nolan M."/>
            <person name="Lapidus A."/>
            <person name="Lucas S."/>
            <person name="Hammon N."/>
            <person name="Deshpande S."/>
            <person name="Cheng J.F."/>
            <person name="Tapia R."/>
            <person name="Han C."/>
            <person name="Goodwin L."/>
            <person name="Pitluck S."/>
            <person name="Huntemann M."/>
            <person name="Ivanova N."/>
            <person name="Pagani I."/>
            <person name="Mavromatis K."/>
            <person name="Ovchinikova G."/>
            <person name="Pati A."/>
            <person name="Chen A."/>
            <person name="Palaniappan K."/>
            <person name="Land M."/>
            <person name="Hauser L."/>
            <person name="Brambilla E.M."/>
            <person name="Kotsyurbenko O."/>
            <person name="Rohde M."/>
            <person name="Tindall B.J."/>
            <person name="Abt B."/>
            <person name="Goker M."/>
            <person name="Detter J.C."/>
            <person name="Woyke T."/>
            <person name="Bristow J."/>
            <person name="Eisen J.A."/>
            <person name="Markowitz V."/>
            <person name="Hugenholtz P."/>
            <person name="Klenk H.P."/>
            <person name="Kyrpides N.C."/>
        </authorList>
    </citation>
    <scope>NUCLEOTIDE SEQUENCE [LARGE SCALE GENOMIC DNA]</scope>
    <source>
        <strain evidence="3">ATCC 51119 / DSM 12145 / JCM 21818 / LMG 10337 / NBRC 100064 / NCIMB 13643</strain>
    </source>
</reference>
<name>F0SAE7_PSESL</name>
<keyword evidence="3" id="KW-1185">Reference proteome</keyword>
<sequence length="152" mass="17241">MAFLTIQELKTVARQEHVQVIASMDDMIIQECINSGITEVMSRLTPSTKRVAYDGRTRYDVQAIFTAEGNQRNALILAYTKVVALWHLIIRGNAGVHYEVIEARYDRAIEYLKDLASGDATDLTLPALPEESEETNKPLPFRMGSRKKFNHE</sequence>
<dbReference type="EMBL" id="CP002545">
    <property type="protein sequence ID" value="ADY51524.1"/>
    <property type="molecule type" value="Genomic_DNA"/>
</dbReference>
<dbReference type="Proteomes" id="UP000000310">
    <property type="component" value="Chromosome"/>
</dbReference>
<dbReference type="RefSeq" id="WP_013632024.1">
    <property type="nucleotide sequence ID" value="NC_015177.1"/>
</dbReference>
<feature type="region of interest" description="Disordered" evidence="1">
    <location>
        <begin position="123"/>
        <end position="152"/>
    </location>
</feature>
<proteinExistence type="predicted"/>
<evidence type="ECO:0008006" key="4">
    <source>
        <dbReference type="Google" id="ProtNLM"/>
    </source>
</evidence>
<protein>
    <recommendedName>
        <fullName evidence="4">DUF1320 domain-containing protein</fullName>
    </recommendedName>
</protein>
<gene>
    <name evidence="2" type="ordered locus">Pedsa_0952</name>
</gene>
<dbReference type="eggNOG" id="COG4387">
    <property type="taxonomic scope" value="Bacteria"/>
</dbReference>
<reference evidence="3" key="2">
    <citation type="submission" date="2011-02" db="EMBL/GenBank/DDBJ databases">
        <title>The complete genome of Pedobacter saltans DSM 12145.</title>
        <authorList>
            <consortium name="US DOE Joint Genome Institute (JGI-PGF)"/>
            <person name="Lucas S."/>
            <person name="Copeland A."/>
            <person name="Lapidus A."/>
            <person name="Bruce D."/>
            <person name="Goodwin L."/>
            <person name="Pitluck S."/>
            <person name="Kyrpides N."/>
            <person name="Mavromatis K."/>
            <person name="Pagani I."/>
            <person name="Ivanova N."/>
            <person name="Ovchinnikova G."/>
            <person name="Lu M."/>
            <person name="Detter J.C."/>
            <person name="Han C."/>
            <person name="Land M."/>
            <person name="Hauser L."/>
            <person name="Markowitz V."/>
            <person name="Cheng J.-F."/>
            <person name="Hugenholtz P."/>
            <person name="Woyke T."/>
            <person name="Wu D."/>
            <person name="Tindall B."/>
            <person name="Pomrenke H.G."/>
            <person name="Brambilla E."/>
            <person name="Klenk H.-P."/>
            <person name="Eisen J.A."/>
        </authorList>
    </citation>
    <scope>NUCLEOTIDE SEQUENCE [LARGE SCALE GENOMIC DNA]</scope>
    <source>
        <strain evidence="3">ATCC 51119 / DSM 12145 / JCM 21818 / LMG 10337 / NBRC 100064 / NCIMB 13643</strain>
    </source>
</reference>
<dbReference type="HOGENOM" id="CLU_123734_0_0_10"/>
<organism evidence="2 3">
    <name type="scientific">Pseudopedobacter saltans (strain ATCC 51119 / DSM 12145 / JCM 21818 / CCUG 39354 / LMG 10337 / NBRC 100064 / NCIMB 13643)</name>
    <name type="common">Pedobacter saltans</name>
    <dbReference type="NCBI Taxonomy" id="762903"/>
    <lineage>
        <taxon>Bacteria</taxon>
        <taxon>Pseudomonadati</taxon>
        <taxon>Bacteroidota</taxon>
        <taxon>Sphingobacteriia</taxon>
        <taxon>Sphingobacteriales</taxon>
        <taxon>Sphingobacteriaceae</taxon>
        <taxon>Pseudopedobacter</taxon>
    </lineage>
</organism>
<dbReference type="STRING" id="762903.Pedsa_0952"/>
<evidence type="ECO:0000313" key="2">
    <source>
        <dbReference type="EMBL" id="ADY51524.1"/>
    </source>
</evidence>
<dbReference type="KEGG" id="psn:Pedsa_0952"/>
<evidence type="ECO:0000256" key="1">
    <source>
        <dbReference type="SAM" id="MobiDB-lite"/>
    </source>
</evidence>
<dbReference type="OrthoDB" id="881590at2"/>